<dbReference type="AlphaFoldDB" id="V4QC09"/>
<evidence type="ECO:0000313" key="1">
    <source>
        <dbReference type="EMBL" id="ESQ99292.1"/>
    </source>
</evidence>
<dbReference type="EMBL" id="AOFQ01000032">
    <property type="protein sequence ID" value="ESQ99292.1"/>
    <property type="molecule type" value="Genomic_DNA"/>
</dbReference>
<gene>
    <name evidence="1" type="ORF">F753_11655</name>
</gene>
<comment type="caution">
    <text evidence="1">The sequence shown here is derived from an EMBL/GenBank/DDBJ whole genome shotgun (WGS) entry which is preliminary data.</text>
</comment>
<dbReference type="Proteomes" id="UP000017822">
    <property type="component" value="Unassembled WGS sequence"/>
</dbReference>
<sequence>MDRPYRAIRTDEALAGLLAAVAATQGVAPVMGLTAFITTPIRPDRCAIADAHICSDFCAQ</sequence>
<name>V4QC09_STUCH</name>
<accession>V4QC09</accession>
<protein>
    <submittedName>
        <fullName evidence="1">Uncharacterized protein</fullName>
    </submittedName>
</protein>
<reference evidence="1 2" key="1">
    <citation type="submission" date="2013-07" db="EMBL/GenBank/DDBJ databases">
        <authorList>
            <person name="Schaap P.J."/>
            <person name="Mehboob F."/>
            <person name="Oosterkamp M.J."/>
            <person name="de Vos W.M."/>
            <person name="Stams A.J.M."/>
            <person name="Koehorst J.J."/>
        </authorList>
    </citation>
    <scope>NUCLEOTIDE SEQUENCE [LARGE SCALE GENOMIC DNA]</scope>
    <source>
        <strain evidence="1 2">AW-1</strain>
    </source>
</reference>
<organism evidence="1 2">
    <name type="scientific">Stutzerimonas chloritidismutans AW-1</name>
    <dbReference type="NCBI Taxonomy" id="1263865"/>
    <lineage>
        <taxon>Bacteria</taxon>
        <taxon>Pseudomonadati</taxon>
        <taxon>Pseudomonadota</taxon>
        <taxon>Gammaproteobacteria</taxon>
        <taxon>Pseudomonadales</taxon>
        <taxon>Pseudomonadaceae</taxon>
        <taxon>Stutzerimonas</taxon>
    </lineage>
</organism>
<proteinExistence type="predicted"/>
<evidence type="ECO:0000313" key="2">
    <source>
        <dbReference type="Proteomes" id="UP000017822"/>
    </source>
</evidence>